<name>A0A7J7J417_BUGNE</name>
<dbReference type="SUPFAM" id="SSF49599">
    <property type="entry name" value="TRAF domain-like"/>
    <property type="match status" value="1"/>
</dbReference>
<dbReference type="SMART" id="SM00184">
    <property type="entry name" value="RING"/>
    <property type="match status" value="1"/>
</dbReference>
<keyword evidence="1 4" id="KW-0479">Metal-binding</keyword>
<keyword evidence="2 4" id="KW-0863">Zinc-finger</keyword>
<organism evidence="8 9">
    <name type="scientific">Bugula neritina</name>
    <name type="common">Brown bryozoan</name>
    <name type="synonym">Sertularia neritina</name>
    <dbReference type="NCBI Taxonomy" id="10212"/>
    <lineage>
        <taxon>Eukaryota</taxon>
        <taxon>Metazoa</taxon>
        <taxon>Spiralia</taxon>
        <taxon>Lophotrochozoa</taxon>
        <taxon>Bryozoa</taxon>
        <taxon>Gymnolaemata</taxon>
        <taxon>Cheilostomatida</taxon>
        <taxon>Flustrina</taxon>
        <taxon>Buguloidea</taxon>
        <taxon>Bugulidae</taxon>
        <taxon>Bugula</taxon>
    </lineage>
</organism>
<dbReference type="InterPro" id="IPR017907">
    <property type="entry name" value="Znf_RING_CS"/>
</dbReference>
<evidence type="ECO:0000256" key="5">
    <source>
        <dbReference type="SAM" id="Coils"/>
    </source>
</evidence>
<feature type="domain" description="RING-type" evidence="6">
    <location>
        <begin position="18"/>
        <end position="56"/>
    </location>
</feature>
<dbReference type="AlphaFoldDB" id="A0A7J7J417"/>
<dbReference type="Gene3D" id="3.30.40.10">
    <property type="entry name" value="Zinc/RING finger domain, C3HC4 (zinc finger)"/>
    <property type="match status" value="2"/>
</dbReference>
<dbReference type="PROSITE" id="PS50145">
    <property type="entry name" value="ZF_TRAF"/>
    <property type="match status" value="1"/>
</dbReference>
<dbReference type="InterPro" id="IPR001293">
    <property type="entry name" value="Znf_TRAF"/>
</dbReference>
<keyword evidence="9" id="KW-1185">Reference proteome</keyword>
<evidence type="ECO:0000313" key="8">
    <source>
        <dbReference type="EMBL" id="KAF6020607.1"/>
    </source>
</evidence>
<sequence length="275" mass="31653">MGFDVERFVGLVNEGLLCCICRDVLEDPLQAPCEHAYCSTCINGWLVHENCCPEDRRLLFSSQLKPPFRYMRNDLNRLSIRCQNIDAGCDIVCNLEFIQGHEEECGFVSVPCPSPGCTSMVPRRLLDDHLKQCEHRVKECPKGCGMPMLDDEDQGHSCVAELRTSLELLRSEMIVKLEDQKNEYELRLDAQRSHMVQKEGEIQTEVDELRAQVNRLMSNAKLLMEMLNERQKDIDRLEENRGEMMNLIQSLQEESCNTLKVTCIKCHRSDKVTVL</sequence>
<evidence type="ECO:0000256" key="4">
    <source>
        <dbReference type="PROSITE-ProRule" id="PRU00207"/>
    </source>
</evidence>
<dbReference type="PANTHER" id="PTHR10131">
    <property type="entry name" value="TNF RECEPTOR ASSOCIATED FACTOR"/>
    <property type="match status" value="1"/>
</dbReference>
<evidence type="ECO:0000259" key="6">
    <source>
        <dbReference type="PROSITE" id="PS50089"/>
    </source>
</evidence>
<feature type="domain" description="TRAF-type" evidence="7">
    <location>
        <begin position="101"/>
        <end position="144"/>
    </location>
</feature>
<gene>
    <name evidence="8" type="ORF">EB796_021077</name>
</gene>
<dbReference type="PROSITE" id="PS50089">
    <property type="entry name" value="ZF_RING_2"/>
    <property type="match status" value="1"/>
</dbReference>
<evidence type="ECO:0000256" key="1">
    <source>
        <dbReference type="ARBA" id="ARBA00022723"/>
    </source>
</evidence>
<dbReference type="OrthoDB" id="9049620at2759"/>
<reference evidence="8" key="1">
    <citation type="submission" date="2020-06" db="EMBL/GenBank/DDBJ databases">
        <title>Draft genome of Bugula neritina, a colonial animal packing powerful symbionts and potential medicines.</title>
        <authorList>
            <person name="Rayko M."/>
        </authorList>
    </citation>
    <scope>NUCLEOTIDE SEQUENCE [LARGE SCALE GENOMIC DNA]</scope>
    <source>
        <strain evidence="8">Kwan_BN1</strain>
    </source>
</reference>
<dbReference type="GO" id="GO:0008270">
    <property type="term" value="F:zinc ion binding"/>
    <property type="evidence" value="ECO:0007669"/>
    <property type="project" value="UniProtKB-KW"/>
</dbReference>
<dbReference type="EMBL" id="VXIV02003158">
    <property type="protein sequence ID" value="KAF6020607.1"/>
    <property type="molecule type" value="Genomic_DNA"/>
</dbReference>
<keyword evidence="5" id="KW-0175">Coiled coil</keyword>
<dbReference type="Pfam" id="PF02176">
    <property type="entry name" value="zf-TRAF"/>
    <property type="match status" value="1"/>
</dbReference>
<evidence type="ECO:0000259" key="7">
    <source>
        <dbReference type="PROSITE" id="PS50145"/>
    </source>
</evidence>
<dbReference type="InterPro" id="IPR001841">
    <property type="entry name" value="Znf_RING"/>
</dbReference>
<dbReference type="PANTHER" id="PTHR10131:SF157">
    <property type="entry name" value="RECEPTOR-ASSOCIATED FACTOR, PUTATIVE-RELATED"/>
    <property type="match status" value="1"/>
</dbReference>
<dbReference type="InterPro" id="IPR013083">
    <property type="entry name" value="Znf_RING/FYVE/PHD"/>
</dbReference>
<proteinExistence type="predicted"/>
<dbReference type="GO" id="GO:0043122">
    <property type="term" value="P:regulation of canonical NF-kappaB signal transduction"/>
    <property type="evidence" value="ECO:0007669"/>
    <property type="project" value="TreeGrafter"/>
</dbReference>
<protein>
    <submittedName>
        <fullName evidence="8">RNF151</fullName>
    </submittedName>
</protein>
<accession>A0A7J7J417</accession>
<evidence type="ECO:0000256" key="3">
    <source>
        <dbReference type="ARBA" id="ARBA00022833"/>
    </source>
</evidence>
<comment type="caution">
    <text evidence="8">The sequence shown here is derived from an EMBL/GenBank/DDBJ whole genome shotgun (WGS) entry which is preliminary data.</text>
</comment>
<dbReference type="PROSITE" id="PS00518">
    <property type="entry name" value="ZF_RING_1"/>
    <property type="match status" value="1"/>
</dbReference>
<keyword evidence="3 4" id="KW-0862">Zinc</keyword>
<evidence type="ECO:0000313" key="9">
    <source>
        <dbReference type="Proteomes" id="UP000593567"/>
    </source>
</evidence>
<feature type="zinc finger region" description="TRAF-type" evidence="4">
    <location>
        <begin position="101"/>
        <end position="144"/>
    </location>
</feature>
<dbReference type="Pfam" id="PF13923">
    <property type="entry name" value="zf-C3HC4_2"/>
    <property type="match status" value="1"/>
</dbReference>
<feature type="coiled-coil region" evidence="5">
    <location>
        <begin position="174"/>
        <end position="254"/>
    </location>
</feature>
<evidence type="ECO:0000256" key="2">
    <source>
        <dbReference type="ARBA" id="ARBA00022771"/>
    </source>
</evidence>
<dbReference type="Proteomes" id="UP000593567">
    <property type="component" value="Unassembled WGS sequence"/>
</dbReference>
<dbReference type="SUPFAM" id="SSF57850">
    <property type="entry name" value="RING/U-box"/>
    <property type="match status" value="1"/>
</dbReference>